<dbReference type="CDD" id="cd11607">
    <property type="entry name" value="DENR_C"/>
    <property type="match status" value="1"/>
</dbReference>
<feature type="domain" description="SUI1" evidence="4">
    <location>
        <begin position="222"/>
        <end position="289"/>
    </location>
</feature>
<name>A0A7R9FHL5_9NEOP</name>
<sequence>MAIDQRFPNCEAQRQYQPGEPRSSPRMEDMLASLKMAPIRLGVILFVIGTHMNKCVRAFRERQQRVSLSGSKLRPDPQLVPLFVLSSMELSNEPENIPENTLEDKNASLIRNYNMSTEIEGKALCTGPQPNVSYPLSVLYCGNCSMPIEYCEYYPEYDKCKQWLEKNLPTEFEKIYHLSFRFCSGDKEDGDGAGAEEEKKRQKRGGKGMMKTKKKEDGPKQVYVSRAPRGKKKSVTVVTGLSSFDIDLKVAAKFFGTKFACGSSVTGDDEIVIQGDVKDDLFDIIPEKWPDIDEDFIEDLGDQKR</sequence>
<evidence type="ECO:0000256" key="2">
    <source>
        <dbReference type="ARBA" id="ARBA00071856"/>
    </source>
</evidence>
<dbReference type="InterPro" id="IPR005873">
    <property type="entry name" value="DENR_eukaryotes"/>
</dbReference>
<dbReference type="SUPFAM" id="SSF55159">
    <property type="entry name" value="eIF1-like"/>
    <property type="match status" value="1"/>
</dbReference>
<feature type="region of interest" description="Disordered" evidence="3">
    <location>
        <begin position="188"/>
        <end position="221"/>
    </location>
</feature>
<comment type="similarity">
    <text evidence="1">Belongs to the DENR family.</text>
</comment>
<dbReference type="GO" id="GO:0003729">
    <property type="term" value="F:mRNA binding"/>
    <property type="evidence" value="ECO:0007669"/>
    <property type="project" value="TreeGrafter"/>
</dbReference>
<feature type="compositionally biased region" description="Basic residues" evidence="3">
    <location>
        <begin position="201"/>
        <end position="213"/>
    </location>
</feature>
<evidence type="ECO:0000259" key="4">
    <source>
        <dbReference type="PROSITE" id="PS50296"/>
    </source>
</evidence>
<dbReference type="GO" id="GO:0001731">
    <property type="term" value="P:formation of translation preinitiation complex"/>
    <property type="evidence" value="ECO:0007669"/>
    <property type="project" value="TreeGrafter"/>
</dbReference>
<proteinExistence type="inferred from homology"/>
<dbReference type="Pfam" id="PF01253">
    <property type="entry name" value="SUI1"/>
    <property type="match status" value="1"/>
</dbReference>
<dbReference type="GO" id="GO:0002188">
    <property type="term" value="P:translation reinitiation"/>
    <property type="evidence" value="ECO:0007669"/>
    <property type="project" value="TreeGrafter"/>
</dbReference>
<dbReference type="InterPro" id="IPR001950">
    <property type="entry name" value="SUI1"/>
</dbReference>
<protein>
    <recommendedName>
        <fullName evidence="2">Density-regulated protein homolog</fullName>
    </recommendedName>
</protein>
<gene>
    <name evidence="5" type="ORF">TTEB3V08_LOCUS786</name>
</gene>
<dbReference type="AlphaFoldDB" id="A0A7R9FHL5"/>
<organism evidence="5">
    <name type="scientific">Timema tahoe</name>
    <dbReference type="NCBI Taxonomy" id="61484"/>
    <lineage>
        <taxon>Eukaryota</taxon>
        <taxon>Metazoa</taxon>
        <taxon>Ecdysozoa</taxon>
        <taxon>Arthropoda</taxon>
        <taxon>Hexapoda</taxon>
        <taxon>Insecta</taxon>
        <taxon>Pterygota</taxon>
        <taxon>Neoptera</taxon>
        <taxon>Polyneoptera</taxon>
        <taxon>Phasmatodea</taxon>
        <taxon>Timematodea</taxon>
        <taxon>Timematoidea</taxon>
        <taxon>Timematidae</taxon>
        <taxon>Timema</taxon>
    </lineage>
</organism>
<evidence type="ECO:0000256" key="3">
    <source>
        <dbReference type="SAM" id="MobiDB-lite"/>
    </source>
</evidence>
<reference evidence="5" key="1">
    <citation type="submission" date="2020-11" db="EMBL/GenBank/DDBJ databases">
        <authorList>
            <person name="Tran Van P."/>
        </authorList>
    </citation>
    <scope>NUCLEOTIDE SEQUENCE</scope>
</reference>
<dbReference type="NCBIfam" id="TIGR01159">
    <property type="entry name" value="DRP1"/>
    <property type="match status" value="1"/>
</dbReference>
<dbReference type="Pfam" id="PF21023">
    <property type="entry name" value="DENR_N"/>
    <property type="match status" value="1"/>
</dbReference>
<dbReference type="FunFam" id="3.30.780.10:FF:000004">
    <property type="entry name" value="density-regulated protein-like"/>
    <property type="match status" value="1"/>
</dbReference>
<dbReference type="InterPro" id="IPR036877">
    <property type="entry name" value="SUI1_dom_sf"/>
</dbReference>
<dbReference type="InterPro" id="IPR048517">
    <property type="entry name" value="DENR_N"/>
</dbReference>
<dbReference type="PANTHER" id="PTHR12789:SF0">
    <property type="entry name" value="DENSITY-REGULATED PROTEIN"/>
    <property type="match status" value="1"/>
</dbReference>
<dbReference type="EMBL" id="OE000138">
    <property type="protein sequence ID" value="CAD7452609.1"/>
    <property type="molecule type" value="Genomic_DNA"/>
</dbReference>
<evidence type="ECO:0000256" key="1">
    <source>
        <dbReference type="ARBA" id="ARBA00007514"/>
    </source>
</evidence>
<evidence type="ECO:0000313" key="5">
    <source>
        <dbReference type="EMBL" id="CAD7452609.1"/>
    </source>
</evidence>
<dbReference type="Gene3D" id="3.30.780.10">
    <property type="entry name" value="SUI1-like domain"/>
    <property type="match status" value="1"/>
</dbReference>
<dbReference type="PROSITE" id="PS50296">
    <property type="entry name" value="SUI1"/>
    <property type="match status" value="1"/>
</dbReference>
<dbReference type="PANTHER" id="PTHR12789">
    <property type="entry name" value="DENSITY-REGULATED PROTEIN HOMOLOG"/>
    <property type="match status" value="1"/>
</dbReference>
<dbReference type="InterPro" id="IPR050318">
    <property type="entry name" value="DENR/SUI1_TIF"/>
</dbReference>
<accession>A0A7R9FHL5</accession>
<dbReference type="InterPro" id="IPR046447">
    <property type="entry name" value="DENR_C"/>
</dbReference>
<dbReference type="GO" id="GO:0003743">
    <property type="term" value="F:translation initiation factor activity"/>
    <property type="evidence" value="ECO:0007669"/>
    <property type="project" value="InterPro"/>
</dbReference>